<gene>
    <name evidence="9" type="primary">eqxH-3</name>
    <name evidence="9" type="ORF">C8035_v008517</name>
</gene>
<reference evidence="9 10" key="1">
    <citation type="submission" date="2018-11" db="EMBL/GenBank/DDBJ databases">
        <title>Genome sequence and assembly of Colletotrichum spinosum.</title>
        <authorList>
            <person name="Gan P."/>
            <person name="Shirasu K."/>
        </authorList>
    </citation>
    <scope>NUCLEOTIDE SEQUENCE [LARGE SCALE GENOMIC DNA]</scope>
    <source>
        <strain evidence="9 10">CBS 515.97</strain>
    </source>
</reference>
<keyword evidence="8" id="KW-1133">Transmembrane helix</keyword>
<keyword evidence="4" id="KW-0479">Metal-binding</keyword>
<feature type="transmembrane region" description="Helical" evidence="8">
    <location>
        <begin position="6"/>
        <end position="29"/>
    </location>
</feature>
<keyword evidence="6" id="KW-0408">Iron</keyword>
<evidence type="ECO:0000256" key="4">
    <source>
        <dbReference type="ARBA" id="ARBA00022723"/>
    </source>
</evidence>
<evidence type="ECO:0000256" key="5">
    <source>
        <dbReference type="ARBA" id="ARBA00023002"/>
    </source>
</evidence>
<proteinExistence type="inferred from homology"/>
<dbReference type="InterPro" id="IPR036396">
    <property type="entry name" value="Cyt_P450_sf"/>
</dbReference>
<dbReference type="PANTHER" id="PTHR46206">
    <property type="entry name" value="CYTOCHROME P450"/>
    <property type="match status" value="1"/>
</dbReference>
<keyword evidence="7 9" id="KW-0503">Monooxygenase</keyword>
<sequence length="353" mass="40007">MLLDTAWFYHSLHAAQAPYIITAFVLIVLSRFLGKTSVDGIPVINPRQKWELTESAARGRFLVNAREMLRKAISDFPGRPFRVLCGFGEVIVLPAEKMNEIRNDRRLKFTLGPFLIEWHTIMLKQDVLQLIARVASRQFAGKELCRNEDWLRVSVDYTRDIFIASVVLRVMPALLRPALHWILPPCRAIRREMLQARKIIEAVLEKRRAGQTALAGSGEKKVYDDVLEWSEQRSRGGEHDPAATLIALSILALHTTTDLLCRVLLDLSERPELVGELRREMARCLSENGWSKKALHDMKLLDSVIKESLRMDPGALTSLSRSVLEDVTLSDGTVLTKGSQTVVPSYRLWDSSL</sequence>
<dbReference type="CDD" id="cd11041">
    <property type="entry name" value="CYP503A1-like"/>
    <property type="match status" value="1"/>
</dbReference>
<evidence type="ECO:0000256" key="3">
    <source>
        <dbReference type="ARBA" id="ARBA00022617"/>
    </source>
</evidence>
<accession>A0A4R8QFW5</accession>
<keyword evidence="5" id="KW-0560">Oxidoreductase</keyword>
<name>A0A4R8QFW5_9PEZI</name>
<dbReference type="AlphaFoldDB" id="A0A4R8QFW5"/>
<dbReference type="Pfam" id="PF00067">
    <property type="entry name" value="p450"/>
    <property type="match status" value="1"/>
</dbReference>
<dbReference type="SUPFAM" id="SSF48264">
    <property type="entry name" value="Cytochrome P450"/>
    <property type="match status" value="1"/>
</dbReference>
<keyword evidence="8" id="KW-0472">Membrane</keyword>
<dbReference type="GO" id="GO:0020037">
    <property type="term" value="F:heme binding"/>
    <property type="evidence" value="ECO:0007669"/>
    <property type="project" value="InterPro"/>
</dbReference>
<dbReference type="GO" id="GO:0004497">
    <property type="term" value="F:monooxygenase activity"/>
    <property type="evidence" value="ECO:0007669"/>
    <property type="project" value="UniProtKB-KW"/>
</dbReference>
<protein>
    <submittedName>
        <fullName evidence="9">Cytochrome P450 monooxygenase eqxH</fullName>
    </submittedName>
</protein>
<keyword evidence="3" id="KW-0349">Heme</keyword>
<dbReference type="EMBL" id="QAPG01000037">
    <property type="protein sequence ID" value="TDZ35846.1"/>
    <property type="molecule type" value="Genomic_DNA"/>
</dbReference>
<evidence type="ECO:0000256" key="6">
    <source>
        <dbReference type="ARBA" id="ARBA00023004"/>
    </source>
</evidence>
<evidence type="ECO:0000313" key="10">
    <source>
        <dbReference type="Proteomes" id="UP000295083"/>
    </source>
</evidence>
<evidence type="ECO:0000256" key="1">
    <source>
        <dbReference type="ARBA" id="ARBA00001971"/>
    </source>
</evidence>
<dbReference type="Gene3D" id="1.10.630.10">
    <property type="entry name" value="Cytochrome P450"/>
    <property type="match status" value="1"/>
</dbReference>
<dbReference type="GO" id="GO:0016705">
    <property type="term" value="F:oxidoreductase activity, acting on paired donors, with incorporation or reduction of molecular oxygen"/>
    <property type="evidence" value="ECO:0007669"/>
    <property type="project" value="InterPro"/>
</dbReference>
<dbReference type="Proteomes" id="UP000295083">
    <property type="component" value="Unassembled WGS sequence"/>
</dbReference>
<evidence type="ECO:0000313" key="9">
    <source>
        <dbReference type="EMBL" id="TDZ35846.1"/>
    </source>
</evidence>
<keyword evidence="10" id="KW-1185">Reference proteome</keyword>
<evidence type="ECO:0000256" key="8">
    <source>
        <dbReference type="SAM" id="Phobius"/>
    </source>
</evidence>
<dbReference type="GO" id="GO:0005506">
    <property type="term" value="F:iron ion binding"/>
    <property type="evidence" value="ECO:0007669"/>
    <property type="project" value="InterPro"/>
</dbReference>
<evidence type="ECO:0000256" key="7">
    <source>
        <dbReference type="ARBA" id="ARBA00023033"/>
    </source>
</evidence>
<dbReference type="PANTHER" id="PTHR46206:SF2">
    <property type="entry name" value="CYTOCHROME P450 MONOOXYGENASE AUSG-RELATED"/>
    <property type="match status" value="1"/>
</dbReference>
<keyword evidence="8" id="KW-0812">Transmembrane</keyword>
<organism evidence="9 10">
    <name type="scientific">Colletotrichum spinosum</name>
    <dbReference type="NCBI Taxonomy" id="1347390"/>
    <lineage>
        <taxon>Eukaryota</taxon>
        <taxon>Fungi</taxon>
        <taxon>Dikarya</taxon>
        <taxon>Ascomycota</taxon>
        <taxon>Pezizomycotina</taxon>
        <taxon>Sordariomycetes</taxon>
        <taxon>Hypocreomycetidae</taxon>
        <taxon>Glomerellales</taxon>
        <taxon>Glomerellaceae</taxon>
        <taxon>Colletotrichum</taxon>
        <taxon>Colletotrichum orbiculare species complex</taxon>
    </lineage>
</organism>
<dbReference type="InterPro" id="IPR001128">
    <property type="entry name" value="Cyt_P450"/>
</dbReference>
<comment type="similarity">
    <text evidence="2">Belongs to the cytochrome P450 family.</text>
</comment>
<evidence type="ECO:0000256" key="2">
    <source>
        <dbReference type="ARBA" id="ARBA00010617"/>
    </source>
</evidence>
<comment type="cofactor">
    <cofactor evidence="1">
        <name>heme</name>
        <dbReference type="ChEBI" id="CHEBI:30413"/>
    </cofactor>
</comment>
<comment type="caution">
    <text evidence="9">The sequence shown here is derived from an EMBL/GenBank/DDBJ whole genome shotgun (WGS) entry which is preliminary data.</text>
</comment>